<dbReference type="AlphaFoldDB" id="A0A109W6G5"/>
<evidence type="ECO:0000313" key="2">
    <source>
        <dbReference type="EMBL" id="AMD93605.1"/>
    </source>
</evidence>
<feature type="chain" id="PRO_5007141349" description="Sensory rhodopsin transducer" evidence="1">
    <location>
        <begin position="24"/>
        <end position="139"/>
    </location>
</feature>
<gene>
    <name evidence="2" type="ORF">AXF15_11165</name>
</gene>
<dbReference type="KEGG" id="doa:AXF15_11165"/>
<protein>
    <recommendedName>
        <fullName evidence="4">Sensory rhodopsin transducer</fullName>
    </recommendedName>
</protein>
<dbReference type="Proteomes" id="UP000063964">
    <property type="component" value="Chromosome"/>
</dbReference>
<reference evidence="3" key="1">
    <citation type="submission" date="2016-02" db="EMBL/GenBank/DDBJ databases">
        <authorList>
            <person name="Holder M.E."/>
            <person name="Ajami N.J."/>
            <person name="Petrosino J.F."/>
        </authorList>
    </citation>
    <scope>NUCLEOTIDE SEQUENCE [LARGE SCALE GENOMIC DNA]</scope>
    <source>
        <strain evidence="3">DSM 12838</strain>
    </source>
</reference>
<evidence type="ECO:0008006" key="4">
    <source>
        <dbReference type="Google" id="ProtNLM"/>
    </source>
</evidence>
<evidence type="ECO:0000256" key="1">
    <source>
        <dbReference type="SAM" id="SignalP"/>
    </source>
</evidence>
<keyword evidence="3" id="KW-1185">Reference proteome</keyword>
<evidence type="ECO:0000313" key="3">
    <source>
        <dbReference type="Proteomes" id="UP000063964"/>
    </source>
</evidence>
<keyword evidence="1" id="KW-0732">Signal</keyword>
<organism evidence="2 3">
    <name type="scientific">Desulfomicrobium orale DSM 12838</name>
    <dbReference type="NCBI Taxonomy" id="888061"/>
    <lineage>
        <taxon>Bacteria</taxon>
        <taxon>Pseudomonadati</taxon>
        <taxon>Thermodesulfobacteriota</taxon>
        <taxon>Desulfovibrionia</taxon>
        <taxon>Desulfovibrionales</taxon>
        <taxon>Desulfomicrobiaceae</taxon>
        <taxon>Desulfomicrobium</taxon>
    </lineage>
</organism>
<name>A0A109W6G5_9BACT</name>
<sequence>MKKRFLALMAGLAMLLCAAPVFADEAWVTVPYAQNGNGWWSGLALVNQSGEDLDVTIYRTDIGSGPWKIVYQGVVPARGMDTKLLPEFFKLLPYPTENGGRVSLNINAVGPKAKQHFRVVLFTGGPDGGFGFESYDHDD</sequence>
<dbReference type="EMBL" id="CP014230">
    <property type="protein sequence ID" value="AMD93605.1"/>
    <property type="molecule type" value="Genomic_DNA"/>
</dbReference>
<dbReference type="RefSeq" id="WP_066607462.1">
    <property type="nucleotide sequence ID" value="NZ_CP014230.1"/>
</dbReference>
<feature type="signal peptide" evidence="1">
    <location>
        <begin position="1"/>
        <end position="23"/>
    </location>
</feature>
<accession>A0A109W6G5</accession>
<proteinExistence type="predicted"/>